<feature type="signal peptide" evidence="8">
    <location>
        <begin position="1"/>
        <end position="36"/>
    </location>
</feature>
<evidence type="ECO:0000256" key="4">
    <source>
        <dbReference type="ARBA" id="ARBA00022989"/>
    </source>
</evidence>
<protein>
    <submittedName>
        <fullName evidence="9">Flagellar biosynthesis protein, FliO</fullName>
    </submittedName>
</protein>
<accession>A0A517ZE18</accession>
<dbReference type="KEGG" id="mri:Mal4_50480"/>
<keyword evidence="8" id="KW-0732">Signal</keyword>
<keyword evidence="10" id="KW-1185">Reference proteome</keyword>
<feature type="region of interest" description="Disordered" evidence="6">
    <location>
        <begin position="234"/>
        <end position="272"/>
    </location>
</feature>
<dbReference type="RefSeq" id="WP_145371959.1">
    <property type="nucleotide sequence ID" value="NZ_CP036275.1"/>
</dbReference>
<feature type="transmembrane region" description="Helical" evidence="7">
    <location>
        <begin position="127"/>
        <end position="145"/>
    </location>
</feature>
<dbReference type="GO" id="GO:0044781">
    <property type="term" value="P:bacterial-type flagellum organization"/>
    <property type="evidence" value="ECO:0007669"/>
    <property type="project" value="InterPro"/>
</dbReference>
<keyword evidence="2" id="KW-1003">Cell membrane</keyword>
<dbReference type="OrthoDB" id="212262at2"/>
<dbReference type="AlphaFoldDB" id="A0A517ZE18"/>
<feature type="compositionally biased region" description="Basic and acidic residues" evidence="6">
    <location>
        <begin position="103"/>
        <end position="114"/>
    </location>
</feature>
<feature type="region of interest" description="Disordered" evidence="6">
    <location>
        <begin position="56"/>
        <end position="119"/>
    </location>
</feature>
<keyword evidence="9" id="KW-0282">Flagellum</keyword>
<sequence length="272" mass="28611" precursor="true">MRICPNAGPRHRIFPSPLAAGLLLLLCGTWSGLASAQPGTSRGTARVLVNGGDRPVEVPAPIQAPPRIAAPSPLPFDRRPASTADDAGDSPDRATGDVTPSETEGRTPIRREEGAGTDISQRTATPMWLGVLIIAGTLAGVLLLVRFGRRLQPGPPELPTEALRQLGQQRLSPQLTLHLMQVGERVLLVGVGSDGARTLTEIDDPAEIQQIVGYCRSGQGSAASTGRKPLLAWASKNRPLRDDATPSDASLHRSDWMGRAGVATAERGTSDG</sequence>
<keyword evidence="5 7" id="KW-0472">Membrane</keyword>
<keyword evidence="3 7" id="KW-0812">Transmembrane</keyword>
<dbReference type="GO" id="GO:0016020">
    <property type="term" value="C:membrane"/>
    <property type="evidence" value="ECO:0007669"/>
    <property type="project" value="InterPro"/>
</dbReference>
<keyword evidence="4 7" id="KW-1133">Transmembrane helix</keyword>
<evidence type="ECO:0000256" key="5">
    <source>
        <dbReference type="ARBA" id="ARBA00023136"/>
    </source>
</evidence>
<dbReference type="Proteomes" id="UP000320496">
    <property type="component" value="Chromosome"/>
</dbReference>
<dbReference type="EMBL" id="CP036275">
    <property type="protein sequence ID" value="QDU40690.1"/>
    <property type="molecule type" value="Genomic_DNA"/>
</dbReference>
<dbReference type="Pfam" id="PF04347">
    <property type="entry name" value="FliO"/>
    <property type="match status" value="1"/>
</dbReference>
<gene>
    <name evidence="9" type="ORF">Mal4_50480</name>
</gene>
<evidence type="ECO:0000256" key="7">
    <source>
        <dbReference type="SAM" id="Phobius"/>
    </source>
</evidence>
<reference evidence="9 10" key="1">
    <citation type="submission" date="2019-02" db="EMBL/GenBank/DDBJ databases">
        <title>Deep-cultivation of Planctomycetes and their phenomic and genomic characterization uncovers novel biology.</title>
        <authorList>
            <person name="Wiegand S."/>
            <person name="Jogler M."/>
            <person name="Boedeker C."/>
            <person name="Pinto D."/>
            <person name="Vollmers J."/>
            <person name="Rivas-Marin E."/>
            <person name="Kohn T."/>
            <person name="Peeters S.H."/>
            <person name="Heuer A."/>
            <person name="Rast P."/>
            <person name="Oberbeckmann S."/>
            <person name="Bunk B."/>
            <person name="Jeske O."/>
            <person name="Meyerdierks A."/>
            <person name="Storesund J.E."/>
            <person name="Kallscheuer N."/>
            <person name="Luecker S."/>
            <person name="Lage O.M."/>
            <person name="Pohl T."/>
            <person name="Merkel B.J."/>
            <person name="Hornburger P."/>
            <person name="Mueller R.-W."/>
            <person name="Bruemmer F."/>
            <person name="Labrenz M."/>
            <person name="Spormann A.M."/>
            <person name="Op den Camp H."/>
            <person name="Overmann J."/>
            <person name="Amann R."/>
            <person name="Jetten M.S.M."/>
            <person name="Mascher T."/>
            <person name="Medema M.H."/>
            <person name="Devos D.P."/>
            <person name="Kaster A.-K."/>
            <person name="Ovreas L."/>
            <person name="Rohde M."/>
            <person name="Galperin M.Y."/>
            <person name="Jogler C."/>
        </authorList>
    </citation>
    <scope>NUCLEOTIDE SEQUENCE [LARGE SCALE GENOMIC DNA]</scope>
    <source>
        <strain evidence="9 10">Mal4</strain>
    </source>
</reference>
<feature type="compositionally biased region" description="Basic and acidic residues" evidence="6">
    <location>
        <begin position="239"/>
        <end position="256"/>
    </location>
</feature>
<evidence type="ECO:0000256" key="8">
    <source>
        <dbReference type="SAM" id="SignalP"/>
    </source>
</evidence>
<name>A0A517ZE18_9PLAN</name>
<organism evidence="9 10">
    <name type="scientific">Maioricimonas rarisocia</name>
    <dbReference type="NCBI Taxonomy" id="2528026"/>
    <lineage>
        <taxon>Bacteria</taxon>
        <taxon>Pseudomonadati</taxon>
        <taxon>Planctomycetota</taxon>
        <taxon>Planctomycetia</taxon>
        <taxon>Planctomycetales</taxon>
        <taxon>Planctomycetaceae</taxon>
        <taxon>Maioricimonas</taxon>
    </lineage>
</organism>
<evidence type="ECO:0000256" key="1">
    <source>
        <dbReference type="ARBA" id="ARBA00004236"/>
    </source>
</evidence>
<proteinExistence type="predicted"/>
<evidence type="ECO:0000256" key="6">
    <source>
        <dbReference type="SAM" id="MobiDB-lite"/>
    </source>
</evidence>
<comment type="subcellular location">
    <subcellularLocation>
        <location evidence="1">Cell membrane</location>
    </subcellularLocation>
</comment>
<feature type="chain" id="PRO_5021854956" evidence="8">
    <location>
        <begin position="37"/>
        <end position="272"/>
    </location>
</feature>
<dbReference type="InterPro" id="IPR022781">
    <property type="entry name" value="Flagellar_biosynth_FliO"/>
</dbReference>
<evidence type="ECO:0000313" key="9">
    <source>
        <dbReference type="EMBL" id="QDU40690.1"/>
    </source>
</evidence>
<keyword evidence="9" id="KW-0969">Cilium</keyword>
<evidence type="ECO:0000256" key="2">
    <source>
        <dbReference type="ARBA" id="ARBA00022475"/>
    </source>
</evidence>
<feature type="compositionally biased region" description="Low complexity" evidence="6">
    <location>
        <begin position="59"/>
        <end position="71"/>
    </location>
</feature>
<evidence type="ECO:0000313" key="10">
    <source>
        <dbReference type="Proteomes" id="UP000320496"/>
    </source>
</evidence>
<keyword evidence="9" id="KW-0966">Cell projection</keyword>
<evidence type="ECO:0000256" key="3">
    <source>
        <dbReference type="ARBA" id="ARBA00022692"/>
    </source>
</evidence>